<gene>
    <name evidence="1" type="ORF">CLV73_0885</name>
</gene>
<dbReference type="AlphaFoldDB" id="A0A2M9C7S5"/>
<dbReference type="EMBL" id="PGFD01000001">
    <property type="protein sequence ID" value="PJJ66891.1"/>
    <property type="molecule type" value="Genomic_DNA"/>
</dbReference>
<proteinExistence type="predicted"/>
<reference evidence="1 2" key="1">
    <citation type="submission" date="2017-11" db="EMBL/GenBank/DDBJ databases">
        <title>Genomic Encyclopedia of Archaeal and Bacterial Type Strains, Phase II (KMG-II): From Individual Species to Whole Genera.</title>
        <authorList>
            <person name="Goeker M."/>
        </authorList>
    </citation>
    <scope>NUCLEOTIDE SEQUENCE [LARGE SCALE GENOMIC DNA]</scope>
    <source>
        <strain evidence="1 2">DSM 27617</strain>
    </source>
</reference>
<protein>
    <submittedName>
        <fullName evidence="1">Uncharacterized protein</fullName>
    </submittedName>
</protein>
<sequence>MHSISNKVILGKKAFIAKNYFINDEMSPSAVVKFTCNKCGHVNTVDITPYESGFPIFQLYNEDKVLPKIDLLKNNMVTKTSPGRIHFGELTVNELPTLYFGTKCESCQSNYIGVFSYGEKQPGLTVLNLSGIWEYQEII</sequence>
<dbReference type="RefSeq" id="WP_100375639.1">
    <property type="nucleotide sequence ID" value="NZ_PGFD01000001.1"/>
</dbReference>
<name>A0A2M9C7S5_9FLAO</name>
<evidence type="ECO:0000313" key="2">
    <source>
        <dbReference type="Proteomes" id="UP000228740"/>
    </source>
</evidence>
<organism evidence="1 2">
    <name type="scientific">Chryseobacterium geocarposphaerae</name>
    <dbReference type="NCBI Taxonomy" id="1416776"/>
    <lineage>
        <taxon>Bacteria</taxon>
        <taxon>Pseudomonadati</taxon>
        <taxon>Bacteroidota</taxon>
        <taxon>Flavobacteriia</taxon>
        <taxon>Flavobacteriales</taxon>
        <taxon>Weeksellaceae</taxon>
        <taxon>Chryseobacterium group</taxon>
        <taxon>Chryseobacterium</taxon>
    </lineage>
</organism>
<keyword evidence="2" id="KW-1185">Reference proteome</keyword>
<dbReference type="Proteomes" id="UP000228740">
    <property type="component" value="Unassembled WGS sequence"/>
</dbReference>
<comment type="caution">
    <text evidence="1">The sequence shown here is derived from an EMBL/GenBank/DDBJ whole genome shotgun (WGS) entry which is preliminary data.</text>
</comment>
<evidence type="ECO:0000313" key="1">
    <source>
        <dbReference type="EMBL" id="PJJ66891.1"/>
    </source>
</evidence>
<dbReference type="OrthoDB" id="1271946at2"/>
<accession>A0A2M9C7S5</accession>